<dbReference type="EMBL" id="JBHSFE010000038">
    <property type="protein sequence ID" value="MFC4612641.1"/>
    <property type="molecule type" value="Genomic_DNA"/>
</dbReference>
<evidence type="ECO:0000256" key="11">
    <source>
        <dbReference type="ARBA" id="ARBA00022881"/>
    </source>
</evidence>
<evidence type="ECO:0000256" key="5">
    <source>
        <dbReference type="ARBA" id="ARBA00022741"/>
    </source>
</evidence>
<evidence type="ECO:0000256" key="6">
    <source>
        <dbReference type="ARBA" id="ARBA00022763"/>
    </source>
</evidence>
<dbReference type="RefSeq" id="WP_215089459.1">
    <property type="nucleotide sequence ID" value="NZ_JBHSFE010000038.1"/>
</dbReference>
<accession>A0ABV9GEB8</accession>
<comment type="caution">
    <text evidence="18">The sequence shown here is derived from an EMBL/GenBank/DDBJ whole genome shotgun (WGS) entry which is preliminary data.</text>
</comment>
<dbReference type="InterPro" id="IPR027417">
    <property type="entry name" value="P-loop_NTPase"/>
</dbReference>
<comment type="similarity">
    <text evidence="14">Belongs to the ABC transporter superfamily. UvrA family.</text>
</comment>
<evidence type="ECO:0000256" key="8">
    <source>
        <dbReference type="ARBA" id="ARBA00022771"/>
    </source>
</evidence>
<evidence type="ECO:0000256" key="3">
    <source>
        <dbReference type="ARBA" id="ARBA00022723"/>
    </source>
</evidence>
<keyword evidence="8" id="KW-0863">Zinc-finger</keyword>
<dbReference type="CDD" id="cd03270">
    <property type="entry name" value="ABC_UvrA_I"/>
    <property type="match status" value="1"/>
</dbReference>
<dbReference type="Pfam" id="PF17755">
    <property type="entry name" value="UvrA_DNA-bind"/>
    <property type="match status" value="1"/>
</dbReference>
<keyword evidence="19" id="KW-1185">Reference proteome</keyword>
<evidence type="ECO:0000256" key="12">
    <source>
        <dbReference type="ARBA" id="ARBA00023125"/>
    </source>
</evidence>
<dbReference type="Gene3D" id="1.10.8.280">
    <property type="entry name" value="ABC transporter ATPase domain-like"/>
    <property type="match status" value="1"/>
</dbReference>
<evidence type="ECO:0000256" key="13">
    <source>
        <dbReference type="ARBA" id="ARBA00023204"/>
    </source>
</evidence>
<gene>
    <name evidence="18" type="ORF">ACFO9E_33570</name>
</gene>
<evidence type="ECO:0000256" key="14">
    <source>
        <dbReference type="ARBA" id="ARBA00038000"/>
    </source>
</evidence>
<keyword evidence="11" id="KW-0267">Excision nuclease</keyword>
<keyword evidence="4" id="KW-0677">Repeat</keyword>
<dbReference type="PANTHER" id="PTHR43152:SF3">
    <property type="entry name" value="UVRABC SYSTEM PROTEIN A"/>
    <property type="match status" value="1"/>
</dbReference>
<evidence type="ECO:0000313" key="19">
    <source>
        <dbReference type="Proteomes" id="UP001595993"/>
    </source>
</evidence>
<keyword evidence="12" id="KW-0238">DNA-binding</keyword>
<evidence type="ECO:0000256" key="16">
    <source>
        <dbReference type="ARBA" id="ARBA00042156"/>
    </source>
</evidence>
<dbReference type="PANTHER" id="PTHR43152">
    <property type="entry name" value="UVRABC SYSTEM PROTEIN A"/>
    <property type="match status" value="1"/>
</dbReference>
<dbReference type="Gene3D" id="1.20.1580.10">
    <property type="entry name" value="ABC transporter ATPase like domain"/>
    <property type="match status" value="2"/>
</dbReference>
<dbReference type="PROSITE" id="PS00211">
    <property type="entry name" value="ABC_TRANSPORTER_1"/>
    <property type="match status" value="1"/>
</dbReference>
<dbReference type="PROSITE" id="PS50893">
    <property type="entry name" value="ABC_TRANSPORTER_2"/>
    <property type="match status" value="1"/>
</dbReference>
<name>A0ABV9GEB8_9ACTN</name>
<keyword evidence="9" id="KW-0862">Zinc</keyword>
<dbReference type="SMART" id="SM00382">
    <property type="entry name" value="AAA"/>
    <property type="match status" value="2"/>
</dbReference>
<evidence type="ECO:0000256" key="9">
    <source>
        <dbReference type="ARBA" id="ARBA00022833"/>
    </source>
</evidence>
<dbReference type="GO" id="GO:0005524">
    <property type="term" value="F:ATP binding"/>
    <property type="evidence" value="ECO:0007669"/>
    <property type="project" value="UniProtKB-KW"/>
</dbReference>
<evidence type="ECO:0000256" key="4">
    <source>
        <dbReference type="ARBA" id="ARBA00022737"/>
    </source>
</evidence>
<dbReference type="Pfam" id="PF00005">
    <property type="entry name" value="ABC_tran"/>
    <property type="match status" value="1"/>
</dbReference>
<protein>
    <recommendedName>
        <fullName evidence="15">UvrABC system protein A</fullName>
    </recommendedName>
    <alternativeName>
        <fullName evidence="16">Excinuclease ABC subunit A</fullName>
    </alternativeName>
</protein>
<evidence type="ECO:0000256" key="1">
    <source>
        <dbReference type="ARBA" id="ARBA00004496"/>
    </source>
</evidence>
<keyword evidence="2" id="KW-0963">Cytoplasm</keyword>
<sequence length="754" mass="81560">MGENEDGILIVGARENNLKDVTLRLPKNKITVFTGVSGSGKSSIVFDTVAVEAQRQLNGTFSWFIRNQLPKYQRPHADMISNLTAPVVVDQKPVGGNARSTVGTMTDIYSSIRVLFSRHGTPYNPPSAYSFNDPQGMCPECDGLGQARRVDVERMLDRTKSLDEGAIQLPTHKVGSMDWQQYANSGHFDNAKRLKDYTDDEWHMLLHGSGGKVTVSTANSTAALNYEGVVARFARTNLKRDLSSLSERGRANVERFITLGDCTACEGARLNPKALATKIGPHTIADWSRMEVSDLIDVLATIDDPVATPIAEGISTALQRISSIGLGYLSLDRQTTSLSGGEAQRLKMVRHLSSSLVGMTFIFDEPSTGLHPRDVGRLNDLLRELRDKGNTVLVVEHDPDVIEIADHVVDVGPRAGVHGGEIVFAGSFTQLKEADTLTGAGLRRTGSVKDPVRRATGELLIERAGLHNLKNVSVSLPTGVLTAVTGVAGSGKSSLVAGAFMSAYPETIYVDQSAIKASSRSTPASHLDVMDPIRKLFAKASGAQAGLFSFNSAGACDECKGRGEIVTELAYMDPVRTHCDSCDGRRFKENVLAYRLRGKSIADVLELPAEEAVEFFTEREVHHKLTGLLDVGLDYLTLGQSLSTLSGGERQRLKLVGQLHRSGSVYVLDEPTTGLHMSDVDTIVALLNRLVDQGNTVIVIEHNLDIVRQADWVIDLGPDGGKHGGEIVFTGTPTELLKADASATGQYLRRYSTS</sequence>
<keyword evidence="10 18" id="KW-0067">ATP-binding</keyword>
<keyword evidence="7" id="KW-0228">DNA excision</keyword>
<dbReference type="InterPro" id="IPR003439">
    <property type="entry name" value="ABC_transporter-like_ATP-bd"/>
</dbReference>
<dbReference type="SUPFAM" id="SSF52540">
    <property type="entry name" value="P-loop containing nucleoside triphosphate hydrolases"/>
    <property type="match status" value="2"/>
</dbReference>
<evidence type="ECO:0000256" key="10">
    <source>
        <dbReference type="ARBA" id="ARBA00022840"/>
    </source>
</evidence>
<feature type="domain" description="ABC transporter" evidence="17">
    <location>
        <begin position="442"/>
        <end position="749"/>
    </location>
</feature>
<keyword evidence="13" id="KW-0234">DNA repair</keyword>
<evidence type="ECO:0000313" key="18">
    <source>
        <dbReference type="EMBL" id="MFC4612641.1"/>
    </source>
</evidence>
<dbReference type="Proteomes" id="UP001595993">
    <property type="component" value="Unassembled WGS sequence"/>
</dbReference>
<organism evidence="18 19">
    <name type="scientific">Streptomyces maoxianensis</name>
    <dbReference type="NCBI Taxonomy" id="1459942"/>
    <lineage>
        <taxon>Bacteria</taxon>
        <taxon>Bacillati</taxon>
        <taxon>Actinomycetota</taxon>
        <taxon>Actinomycetes</taxon>
        <taxon>Kitasatosporales</taxon>
        <taxon>Streptomycetaceae</taxon>
        <taxon>Streptomyces</taxon>
    </lineage>
</organism>
<evidence type="ECO:0000259" key="17">
    <source>
        <dbReference type="PROSITE" id="PS50893"/>
    </source>
</evidence>
<keyword evidence="6" id="KW-0227">DNA damage</keyword>
<dbReference type="InterPro" id="IPR017871">
    <property type="entry name" value="ABC_transporter-like_CS"/>
</dbReference>
<dbReference type="InterPro" id="IPR041552">
    <property type="entry name" value="UvrA_DNA-bd"/>
</dbReference>
<comment type="subcellular location">
    <subcellularLocation>
        <location evidence="1">Cytoplasm</location>
    </subcellularLocation>
</comment>
<reference evidence="19" key="1">
    <citation type="journal article" date="2019" name="Int. J. Syst. Evol. Microbiol.">
        <title>The Global Catalogue of Microorganisms (GCM) 10K type strain sequencing project: providing services to taxonomists for standard genome sequencing and annotation.</title>
        <authorList>
            <consortium name="The Broad Institute Genomics Platform"/>
            <consortium name="The Broad Institute Genome Sequencing Center for Infectious Disease"/>
            <person name="Wu L."/>
            <person name="Ma J."/>
        </authorList>
    </citation>
    <scope>NUCLEOTIDE SEQUENCE [LARGE SCALE GENOMIC DNA]</scope>
    <source>
        <strain evidence="19">CGMCC 4.7139</strain>
    </source>
</reference>
<evidence type="ECO:0000256" key="2">
    <source>
        <dbReference type="ARBA" id="ARBA00022490"/>
    </source>
</evidence>
<keyword evidence="3" id="KW-0479">Metal-binding</keyword>
<dbReference type="Gene3D" id="3.40.50.300">
    <property type="entry name" value="P-loop containing nucleotide triphosphate hydrolases"/>
    <property type="match status" value="3"/>
</dbReference>
<keyword evidence="5" id="KW-0547">Nucleotide-binding</keyword>
<evidence type="ECO:0000256" key="7">
    <source>
        <dbReference type="ARBA" id="ARBA00022769"/>
    </source>
</evidence>
<dbReference type="InterPro" id="IPR003593">
    <property type="entry name" value="AAA+_ATPase"/>
</dbReference>
<proteinExistence type="inferred from homology"/>
<evidence type="ECO:0000256" key="15">
    <source>
        <dbReference type="ARBA" id="ARBA00039316"/>
    </source>
</evidence>